<evidence type="ECO:0000313" key="2">
    <source>
        <dbReference type="EMBL" id="OAM79695.1"/>
    </source>
</evidence>
<evidence type="ECO:0000259" key="1">
    <source>
        <dbReference type="PROSITE" id="PS50801"/>
    </source>
</evidence>
<evidence type="ECO:0000313" key="3">
    <source>
        <dbReference type="Proteomes" id="UP000078389"/>
    </source>
</evidence>
<reference evidence="2 3" key="1">
    <citation type="submission" date="2016-03" db="EMBL/GenBank/DDBJ databases">
        <title>Genome sequencing of Devosia sp. S37.</title>
        <authorList>
            <person name="Mohd Nor M."/>
        </authorList>
    </citation>
    <scope>NUCLEOTIDE SEQUENCE [LARGE SCALE GENOMIC DNA]</scope>
    <source>
        <strain evidence="2 3">S37</strain>
    </source>
</reference>
<organism evidence="2 3">
    <name type="scientific">Devosia elaeis</name>
    <dbReference type="NCBI Taxonomy" id="1770058"/>
    <lineage>
        <taxon>Bacteria</taxon>
        <taxon>Pseudomonadati</taxon>
        <taxon>Pseudomonadota</taxon>
        <taxon>Alphaproteobacteria</taxon>
        <taxon>Hyphomicrobiales</taxon>
        <taxon>Devosiaceae</taxon>
        <taxon>Devosia</taxon>
    </lineage>
</organism>
<dbReference type="Proteomes" id="UP000078389">
    <property type="component" value="Unassembled WGS sequence"/>
</dbReference>
<dbReference type="SUPFAM" id="SSF52091">
    <property type="entry name" value="SpoIIaa-like"/>
    <property type="match status" value="1"/>
</dbReference>
<proteinExistence type="predicted"/>
<keyword evidence="3" id="KW-1185">Reference proteome</keyword>
<dbReference type="Pfam" id="PF13466">
    <property type="entry name" value="STAS_2"/>
    <property type="match status" value="1"/>
</dbReference>
<comment type="caution">
    <text evidence="2">The sequence shown here is derived from an EMBL/GenBank/DDBJ whole genome shotgun (WGS) entry which is preliminary data.</text>
</comment>
<dbReference type="Gene3D" id="3.30.750.24">
    <property type="entry name" value="STAS domain"/>
    <property type="match status" value="1"/>
</dbReference>
<dbReference type="InterPro" id="IPR036513">
    <property type="entry name" value="STAS_dom_sf"/>
</dbReference>
<dbReference type="InterPro" id="IPR058548">
    <property type="entry name" value="MlaB-like_STAS"/>
</dbReference>
<sequence length="88" mass="9180">MALPAIIDLDAIDAIRDQLAEALDEGAVLVDAGGVERVSTNALLLLVSAAETARRNHFDFGIATPSAAMLAAIERLGLGAQFSGMMRQ</sequence>
<dbReference type="InterPro" id="IPR002645">
    <property type="entry name" value="STAS_dom"/>
</dbReference>
<dbReference type="AlphaFoldDB" id="A0A178I5B1"/>
<dbReference type="STRING" id="1770058.A3840_03085"/>
<dbReference type="PROSITE" id="PS50801">
    <property type="entry name" value="STAS"/>
    <property type="match status" value="1"/>
</dbReference>
<name>A0A178I5B1_9HYPH</name>
<gene>
    <name evidence="2" type="ORF">A3840_03085</name>
</gene>
<accession>A0A178I5B1</accession>
<protein>
    <recommendedName>
        <fullName evidence="1">STAS domain-containing protein</fullName>
    </recommendedName>
</protein>
<feature type="domain" description="STAS" evidence="1">
    <location>
        <begin position="1"/>
        <end position="88"/>
    </location>
</feature>
<dbReference type="EMBL" id="LVVY01000062">
    <property type="protein sequence ID" value="OAM79695.1"/>
    <property type="molecule type" value="Genomic_DNA"/>
</dbReference>